<dbReference type="InterPro" id="IPR041079">
    <property type="entry name" value="Neuraminidase-like"/>
</dbReference>
<dbReference type="Pfam" id="PF03538">
    <property type="entry name" value="VRP1"/>
    <property type="match status" value="1"/>
</dbReference>
<protein>
    <recommendedName>
        <fullName evidence="10">Virulence plasmid A protein</fullName>
    </recommendedName>
</protein>
<evidence type="ECO:0000259" key="3">
    <source>
        <dbReference type="Pfam" id="PF18276"/>
    </source>
</evidence>
<accession>A0A2G0QF32</accession>
<dbReference type="Proteomes" id="UP000094600">
    <property type="component" value="Chromosome"/>
</dbReference>
<name>A0A2G0QF32_XENHO</name>
<evidence type="ECO:0008006" key="10">
    <source>
        <dbReference type="Google" id="ProtNLM"/>
    </source>
</evidence>
<dbReference type="EMBL" id="CP016176">
    <property type="protein sequence ID" value="AOM41846.1"/>
    <property type="molecule type" value="Genomic_DNA"/>
</dbReference>
<dbReference type="Pfam" id="PF20220">
    <property type="entry name" value="ABC_toxin_N"/>
    <property type="match status" value="1"/>
</dbReference>
<dbReference type="Proteomes" id="UP000225433">
    <property type="component" value="Unassembled WGS sequence"/>
</dbReference>
<proteinExistence type="predicted"/>
<keyword evidence="8" id="KW-1185">Reference proteome</keyword>
<organism evidence="7 9">
    <name type="scientific">Xenorhabdus hominickii</name>
    <dbReference type="NCBI Taxonomy" id="351679"/>
    <lineage>
        <taxon>Bacteria</taxon>
        <taxon>Pseudomonadati</taxon>
        <taxon>Pseudomonadota</taxon>
        <taxon>Gammaproteobacteria</taxon>
        <taxon>Enterobacterales</taxon>
        <taxon>Morganellaceae</taxon>
        <taxon>Xenorhabdus</taxon>
    </lineage>
</organism>
<evidence type="ECO:0000256" key="1">
    <source>
        <dbReference type="ARBA" id="ARBA00023026"/>
    </source>
</evidence>
<feature type="domain" description="ABC toxin N-terminal" evidence="5">
    <location>
        <begin position="906"/>
        <end position="1033"/>
    </location>
</feature>
<feature type="coiled-coil region" evidence="2">
    <location>
        <begin position="2040"/>
        <end position="2088"/>
    </location>
</feature>
<reference evidence="7 9" key="2">
    <citation type="journal article" date="2017" name="Nat. Microbiol.">
        <title>Natural product diversity associated with the nematode symbionts Photorhabdus and Xenorhabdus.</title>
        <authorList>
            <person name="Tobias N.J."/>
            <person name="Wolff H."/>
            <person name="Djahanschiri B."/>
            <person name="Grundmann F."/>
            <person name="Kronenwerth M."/>
            <person name="Shi Y.M."/>
            <person name="Simonyi S."/>
            <person name="Grun P."/>
            <person name="Shapiro-Ilan D."/>
            <person name="Pidot S.J."/>
            <person name="Stinear T.P."/>
            <person name="Ebersberger I."/>
            <person name="Bode H.B."/>
        </authorList>
    </citation>
    <scope>NUCLEOTIDE SEQUENCE [LARGE SCALE GENOMIC DNA]</scope>
    <source>
        <strain evidence="7 9">DSM 17903</strain>
    </source>
</reference>
<dbReference type="KEGG" id="xho:A9255_15550"/>
<dbReference type="InterPro" id="IPR040840">
    <property type="entry name" value="TcA_TcB_BD"/>
</dbReference>
<dbReference type="InterPro" id="IPR046839">
    <property type="entry name" value="ABC_toxin_N"/>
</dbReference>
<keyword evidence="1" id="KW-0843">Virulence</keyword>
<sequence length="2397" mass="272446">MTNKIESRISYKTLFNDNQDLYCFPGLPEANDGPLSYLVDLYQQIRMFENNADKESAQLLSQRRPDIEKLLLDSANLNKTSQLLPLVIEALAEKAKSHINNNQPLRNSLADIHYPFSLPFHFPLKQTTTVLTEKELSLLDLIQQADSNYPNFIDGNLSVDSLQTAMMISSTLAPKLQALLLEKSQSSQKDFFKIYYGMKEDAGKAAVSLSRLTVFAQQTGLNSQEAEMLLAVNGISENTVTHSTVTYSNNVAKPANADKSFPSGANYAASYINAAKGPALYLEKTTDKDTAKDVIQIKEVSNDNFDRIQRFLHLQKALKISYEQLDLILTTASKAEKQTDFVITEATLRTLGVFLHLQQEYNASAEQFAAFIGHITPYALEDKQSFFDRLFNASGLSQQAASSSVLVLDNQEFDPKATEGADALTVNLLCQGLNIDDATCQILLCCVVKAQELSKPKRSLDVVSALYRLVALPRLLRLSVKEGLGLLLLLNRDNTNYLQQLAGLPVLAKDAKAIDILDVLIAVMNATQWIKRHNLSPLALNLLLTPYQLNGGITADIENIDWLKKVRSVIPSANDALLSEDKIASAMQGFQAKTTSVNWMKTLDKLVDEKLGIILISINNGAETTLYKEVNKILKELAQDTAWKQQSDTWTQTLTTLLINAFIAQQDLIVNAINYTFDIDNSLALPLLQWTDNSQADFLRNTIALARGSDDQQQKEKAVVTWYDLSRYAAICNIFKLTEKSIQALIDHPVWFKLNQQDGKLRSLDLTFLHRLSRYGDWLNLLPENKTEDDVLYYLRQANQIGQNPPATTPWNAEQAAVNLAGLIGWSEQEILRVTHYFDKNVAQNVVGVSTIMRLKTLAEKSEISTQPLLDVAKLTTQSNYDHWEQVSSALFAAGTPEEQNTLEGSLKERWRDALIEYLMGQWLPSDDTLSDITTLEDLSNYFLTDLQIASEVSTSRVAFAIASLQRYLFRLFSRLEMGYGVQTISDERIEHWNRNLSQYGHWQAWRKQKNFPENFIDPTYRLRKTRAFADLENDLGQSRLNNNVIQTAILRYLTEFERISNLQLVSGYIDGTDPKNDRYHFIGKNNAEPVEYYWRTLDIKMRDGNDLISPLAWSEWEKITLSLSGTLLALRPIVISGRQYAIWVERESSTLMGADQKPSDYRAINLKFAYKQSNSEWSTPNVLFRQDGTDANGEYPVDKDGKRIADKDNPYLKNEKYKPGLIAMVDVQREGDPWMGVLLYDSTKTDPSVWKENQDYFLELRDLLLVDKKTLASKEEKVLVSTWHKIFKNPDTLQHHYAGTEKFIELKPNENNPNLILNLKAKLHEDKTKLVLEGINTLIKRNPIGYGTRFHFRDLTDILSKLPSKEFNGTIEVDEDYFYYFGYELDSINIHIPASETSLKTFNLKWQGDTAPETTFTVHYDETALFTVSPDEWKDNKVTKFADLMWLNDLTTQQSRQWNPTGDKLTISTGSNKASRDSLEFDTEPRWEYTVSELTLKLDTPSGIINPTTKYVELNGNATTEEITLPLDPKSNEYSFTLSATLETFISRKTGEIEYSRTVSNRYQIIVRENDKIPVITLSRNNEQAQYLDIKSLGFKSTAIRLNTLFGKQLVARATQSIERVLDWETQSLPEPALDDATSPTKVDFNGANGQYFWELFFHLPFLVTYRLSEEQRFYDARRWLLNYLFDPYGSMRMWNSRPIVENGSNLPPSIKGYDPDTLAYSFPVYYQKALFHYQLKLWIQEGDNLYRQLTRDSLNEANLCYQQALQLLGTLPESLDVTHWHPTTLEKIKADFKPEVRVVDGRPFVSPFNIQLIKYQETLNNRLYNLRHGLTLDGKVLPLPLYAGAGDDDSLIQRNGGSSLNRWSHLQQQVPPYRFPNMLKRANDAVKQLIQMGHRLFSAIESEVNAEQQVLEQSLVLRLSAFAIELQQEALQIAQLGKATLEESKKMAQERYEHYHSLYEENLSPLEITSLTLKSTSSVAKMAAVPFFLAAAVADTLPNIYGLAFGGAKYGETVRSAAITSQIVSEELGIVSEKLEAGAEYQRRRQEWEIEYKQAQSEINIIERQLQEQELLIKSAGTALREAQAQQAAARELYEFMTTGFLIVPTYLWLMGRLAALYTPAYDAVLSLCLMAESSWRYEVGDYQRRSFIKTTAWNDSYRGLLAGESLQLDLLQMENAWLQRNERRLNIKKTISLSSLMTNGELKKQIDKKQSISFTLDSKLFDNNYPGHYLRQIKRISVSISLDTLNLGSVLSSEISAILTQTGSSTLISADMDGVNWLYDPTRKAGSSKNVANNLRAQQQIALSSLSEDDGSVAKDNWLYTLMFDDDRYLPFEGTGAISTWTLEFPDQHVINDIFYYPGLIPVWRLKDINIHIHYTAVDGGKPFAKAVKDKMNK</sequence>
<dbReference type="Pfam" id="PF18413">
    <property type="entry name" value="Neuraminidase"/>
    <property type="match status" value="1"/>
</dbReference>
<dbReference type="EMBL" id="NJAI01000001">
    <property type="protein sequence ID" value="PHM57816.1"/>
    <property type="molecule type" value="Genomic_DNA"/>
</dbReference>
<keyword evidence="2" id="KW-0175">Coiled coil</keyword>
<dbReference type="InterPro" id="IPR018003">
    <property type="entry name" value="Insecticidal_toxin/plasmid_vir"/>
</dbReference>
<gene>
    <name evidence="6" type="ORF">A9255_15550</name>
    <name evidence="7" type="ORF">Xhom_00818</name>
</gene>
<evidence type="ECO:0000259" key="5">
    <source>
        <dbReference type="Pfam" id="PF20220"/>
    </source>
</evidence>
<evidence type="ECO:0000313" key="6">
    <source>
        <dbReference type="EMBL" id="AOM41846.1"/>
    </source>
</evidence>
<reference evidence="6 8" key="1">
    <citation type="submission" date="2016-06" db="EMBL/GenBank/DDBJ databases">
        <title>Bacterial characters and pathogenicity of Xenorhabdus hominickii from an entomopathogenic nematode, Steinernema monticolum.</title>
        <authorList>
            <person name="Park Y."/>
            <person name="Kim Y."/>
        </authorList>
    </citation>
    <scope>NUCLEOTIDE SEQUENCE [LARGE SCALE GENOMIC DNA]</scope>
    <source>
        <strain evidence="6 8">ANU1</strain>
    </source>
</reference>
<evidence type="ECO:0000259" key="4">
    <source>
        <dbReference type="Pfam" id="PF18413"/>
    </source>
</evidence>
<feature type="domain" description="Tc toxin complex TcA C-terminal TcB-binding" evidence="3">
    <location>
        <begin position="2066"/>
        <end position="2380"/>
    </location>
</feature>
<dbReference type="RefSeq" id="WP_069317499.1">
    <property type="nucleotide sequence ID" value="NZ_CAWNQJ010000001.1"/>
</dbReference>
<feature type="domain" description="Neuraminidase-like" evidence="4">
    <location>
        <begin position="1063"/>
        <end position="1218"/>
    </location>
</feature>
<evidence type="ECO:0000256" key="2">
    <source>
        <dbReference type="SAM" id="Coils"/>
    </source>
</evidence>
<evidence type="ECO:0000313" key="8">
    <source>
        <dbReference type="Proteomes" id="UP000094600"/>
    </source>
</evidence>
<dbReference type="STRING" id="351679.A9255_15550"/>
<dbReference type="Pfam" id="PF18276">
    <property type="entry name" value="TcA_TcB_BD"/>
    <property type="match status" value="1"/>
</dbReference>
<dbReference type="OrthoDB" id="9781691at2"/>
<evidence type="ECO:0000313" key="7">
    <source>
        <dbReference type="EMBL" id="PHM57816.1"/>
    </source>
</evidence>
<evidence type="ECO:0000313" key="9">
    <source>
        <dbReference type="Proteomes" id="UP000225433"/>
    </source>
</evidence>